<dbReference type="Proteomes" id="UP000249499">
    <property type="component" value="Chromosome"/>
</dbReference>
<gene>
    <name evidence="2" type="ORF">PR017_13380</name>
</gene>
<evidence type="ECO:0000256" key="1">
    <source>
        <dbReference type="SAM" id="MobiDB-lite"/>
    </source>
</evidence>
<keyword evidence="3" id="KW-1185">Reference proteome</keyword>
<feature type="compositionally biased region" description="Polar residues" evidence="1">
    <location>
        <begin position="1"/>
        <end position="17"/>
    </location>
</feature>
<dbReference type="EMBL" id="CP117255">
    <property type="protein sequence ID" value="WFR94798.1"/>
    <property type="molecule type" value="Genomic_DNA"/>
</dbReference>
<reference evidence="3" key="2">
    <citation type="journal article" date="2023" name="MicrobiologyOpen">
        <title>Genomics of the tumorigenes clade of the family Rhizobiaceae and description of Rhizobium rhododendri sp. nov.</title>
        <authorList>
            <person name="Kuzmanovic N."/>
            <person name="diCenzo G.C."/>
            <person name="Bunk B."/>
            <person name="Sproeer C."/>
            <person name="Fruehling A."/>
            <person name="Neumann-Schaal M."/>
            <person name="Overmann J."/>
            <person name="Smalla K."/>
        </authorList>
    </citation>
    <scope>NUCLEOTIDE SEQUENCE [LARGE SCALE GENOMIC DNA]</scope>
    <source>
        <strain evidence="3">1078</strain>
    </source>
</reference>
<proteinExistence type="predicted"/>
<evidence type="ECO:0000313" key="2">
    <source>
        <dbReference type="EMBL" id="WFR94798.1"/>
    </source>
</evidence>
<feature type="region of interest" description="Disordered" evidence="1">
    <location>
        <begin position="1"/>
        <end position="21"/>
    </location>
</feature>
<protein>
    <submittedName>
        <fullName evidence="2">Uncharacterized protein</fullName>
    </submittedName>
</protein>
<organism evidence="2 3">
    <name type="scientific">Rhizobium tumorigenes</name>
    <dbReference type="NCBI Taxonomy" id="2041385"/>
    <lineage>
        <taxon>Bacteria</taxon>
        <taxon>Pseudomonadati</taxon>
        <taxon>Pseudomonadota</taxon>
        <taxon>Alphaproteobacteria</taxon>
        <taxon>Hyphomicrobiales</taxon>
        <taxon>Rhizobiaceae</taxon>
        <taxon>Rhizobium/Agrobacterium group</taxon>
        <taxon>Rhizobium</taxon>
    </lineage>
</organism>
<evidence type="ECO:0000313" key="3">
    <source>
        <dbReference type="Proteomes" id="UP000249499"/>
    </source>
</evidence>
<reference evidence="2 3" key="1">
    <citation type="journal article" date="2018" name="Sci. Rep.">
        <title>Rhizobium tumorigenes sp. nov., a novel plant tumorigenic bacterium isolated from cane gall tumors on thornless blackberry.</title>
        <authorList>
            <person name="Kuzmanovi N."/>
            <person name="Smalla K."/>
            <person name="Gronow S."/>
            <person name="PuBawska J."/>
        </authorList>
    </citation>
    <scope>NUCLEOTIDE SEQUENCE [LARGE SCALE GENOMIC DNA]</scope>
    <source>
        <strain evidence="2 3">1078</strain>
    </source>
</reference>
<accession>A0AAF1K319</accession>
<dbReference type="AlphaFoldDB" id="A0AAF1K319"/>
<name>A0AAF1K319_9HYPH</name>
<sequence length="178" mass="20462">MNPTQQRQNFRANSSKQSDADTLREARDLVDQYLHYLKLADLALDVVDIDDLPFRKQLLVSAVRLLIATESSATTRQQLRKVGLTLASFQDDIGQRMTMRPLPSEERMSEEELQAEVKKHRHLIVRFDRAFAAMASERVRLDELFQQSMRMAERRESNAAAASRRSNFEAGGTYSPYL</sequence>
<dbReference type="RefSeq" id="WP_133255602.1">
    <property type="nucleotide sequence ID" value="NZ_CP117255.1"/>
</dbReference>
<dbReference type="KEGG" id="rtu:PR017_13380"/>